<evidence type="ECO:0000256" key="7">
    <source>
        <dbReference type="ARBA" id="ARBA00023065"/>
    </source>
</evidence>
<feature type="transmembrane region" description="Helical" evidence="9">
    <location>
        <begin position="424"/>
        <end position="446"/>
    </location>
</feature>
<dbReference type="InterPro" id="IPR003445">
    <property type="entry name" value="Cat_transpt"/>
</dbReference>
<dbReference type="Proteomes" id="UP001528040">
    <property type="component" value="Unassembled WGS sequence"/>
</dbReference>
<feature type="transmembrane region" description="Helical" evidence="9">
    <location>
        <begin position="488"/>
        <end position="508"/>
    </location>
</feature>
<evidence type="ECO:0000256" key="2">
    <source>
        <dbReference type="ARBA" id="ARBA00009137"/>
    </source>
</evidence>
<evidence type="ECO:0000256" key="4">
    <source>
        <dbReference type="ARBA" id="ARBA00022475"/>
    </source>
</evidence>
<keyword evidence="3" id="KW-0813">Transport</keyword>
<dbReference type="RefSeq" id="WP_271054506.1">
    <property type="nucleotide sequence ID" value="NZ_JAQIIO010000006.1"/>
</dbReference>
<evidence type="ECO:0000313" key="10">
    <source>
        <dbReference type="EMBL" id="MDA5094796.1"/>
    </source>
</evidence>
<feature type="transmembrane region" description="Helical" evidence="9">
    <location>
        <begin position="293"/>
        <end position="311"/>
    </location>
</feature>
<evidence type="ECO:0000256" key="1">
    <source>
        <dbReference type="ARBA" id="ARBA00004651"/>
    </source>
</evidence>
<feature type="transmembrane region" description="Helical" evidence="9">
    <location>
        <begin position="76"/>
        <end position="94"/>
    </location>
</feature>
<gene>
    <name evidence="10" type="ORF">O2N63_11945</name>
</gene>
<evidence type="ECO:0000256" key="8">
    <source>
        <dbReference type="ARBA" id="ARBA00023136"/>
    </source>
</evidence>
<name>A0ABT4W2R2_9RHOB</name>
<evidence type="ECO:0000256" key="3">
    <source>
        <dbReference type="ARBA" id="ARBA00022448"/>
    </source>
</evidence>
<keyword evidence="5 9" id="KW-0812">Transmembrane</keyword>
<feature type="transmembrane region" description="Helical" evidence="9">
    <location>
        <begin position="323"/>
        <end position="343"/>
    </location>
</feature>
<evidence type="ECO:0000256" key="9">
    <source>
        <dbReference type="SAM" id="Phobius"/>
    </source>
</evidence>
<comment type="subcellular location">
    <subcellularLocation>
        <location evidence="1">Cell membrane</location>
        <topology evidence="1">Multi-pass membrane protein</topology>
    </subcellularLocation>
</comment>
<keyword evidence="4" id="KW-1003">Cell membrane</keyword>
<feature type="transmembrane region" description="Helical" evidence="9">
    <location>
        <begin position="44"/>
        <end position="64"/>
    </location>
</feature>
<feature type="transmembrane region" description="Helical" evidence="9">
    <location>
        <begin position="226"/>
        <end position="245"/>
    </location>
</feature>
<keyword evidence="11" id="KW-1185">Reference proteome</keyword>
<dbReference type="PANTHER" id="PTHR32024:SF2">
    <property type="entry name" value="TRK SYSTEM POTASSIUM UPTAKE PROTEIN TRKG-RELATED"/>
    <property type="match status" value="1"/>
</dbReference>
<comment type="similarity">
    <text evidence="2">Belongs to the TrkH potassium transport family.</text>
</comment>
<sequence length="515" mass="54915">MPSSVTTQILKLPLLVILMGIGVVAMFAPAIYGWFVGEFFEARVFFYGAILFGFLTLFLALAMGDKPRSSRPRRHLMALLGLFVLLPLMLAIPFHQAVQNTSFLNAYVEMVSALTTTGATLFEDPGRLASTLHLWRALVGWLGGLFIWVSAIAILAPMALGGFEVRSRFGARKDDAGRFGAGFSQISKVADLSDRIRAYGVKLFPVYFGLTAAIWVGLVLSGETAFVALCHAMSTLATSGISPVGGPAGGGAGMAGEVVVAVFLVFAISRLTFATDMQADDLRGLVTDAEMRMAFAIVILVPGFLFLRHWIGAYEVDEEANMIAGLASLWGSVFTVLSFLTTTGFESASWAASQEWSGLQTPGLILMGLALVGGGVATTAGGAKLMRVYALYLHGLRELEKLVHPSSVGGSGTDARHIRGRGAYMAWVFFMLMAMSLALVSLGFSLTGLNFETSMVLTISALTTTGPLAQIATADPISLVDLPESAKLILTAAMVLGRLETLAIIALFNPESWRR</sequence>
<evidence type="ECO:0000256" key="6">
    <source>
        <dbReference type="ARBA" id="ARBA00022989"/>
    </source>
</evidence>
<feature type="transmembrane region" description="Helical" evidence="9">
    <location>
        <begin position="363"/>
        <end position="383"/>
    </location>
</feature>
<evidence type="ECO:0000313" key="11">
    <source>
        <dbReference type="Proteomes" id="UP001528040"/>
    </source>
</evidence>
<feature type="transmembrane region" description="Helical" evidence="9">
    <location>
        <begin position="252"/>
        <end position="273"/>
    </location>
</feature>
<feature type="transmembrane region" description="Helical" evidence="9">
    <location>
        <begin position="203"/>
        <end position="220"/>
    </location>
</feature>
<dbReference type="Pfam" id="PF02386">
    <property type="entry name" value="TrkH"/>
    <property type="match status" value="1"/>
</dbReference>
<accession>A0ABT4W2R2</accession>
<protein>
    <submittedName>
        <fullName evidence="10">TrkH family potassium uptake protein</fullName>
    </submittedName>
</protein>
<reference evidence="10 11" key="1">
    <citation type="submission" date="2023-01" db="EMBL/GenBank/DDBJ databases">
        <authorList>
            <person name="Yoon J.-W."/>
        </authorList>
    </citation>
    <scope>NUCLEOTIDE SEQUENCE [LARGE SCALE GENOMIC DNA]</scope>
    <source>
        <strain evidence="10 11">KMU-50</strain>
    </source>
</reference>
<evidence type="ECO:0000256" key="5">
    <source>
        <dbReference type="ARBA" id="ARBA00022692"/>
    </source>
</evidence>
<proteinExistence type="inferred from homology"/>
<feature type="transmembrane region" description="Helical" evidence="9">
    <location>
        <begin position="138"/>
        <end position="163"/>
    </location>
</feature>
<keyword evidence="8 9" id="KW-0472">Membrane</keyword>
<feature type="transmembrane region" description="Helical" evidence="9">
    <location>
        <begin position="12"/>
        <end position="32"/>
    </location>
</feature>
<organism evidence="10 11">
    <name type="scientific">Aliiroseovarius salicola</name>
    <dbReference type="NCBI Taxonomy" id="3009082"/>
    <lineage>
        <taxon>Bacteria</taxon>
        <taxon>Pseudomonadati</taxon>
        <taxon>Pseudomonadota</taxon>
        <taxon>Alphaproteobacteria</taxon>
        <taxon>Rhodobacterales</taxon>
        <taxon>Paracoccaceae</taxon>
        <taxon>Aliiroseovarius</taxon>
    </lineage>
</organism>
<comment type="caution">
    <text evidence="10">The sequence shown here is derived from an EMBL/GenBank/DDBJ whole genome shotgun (WGS) entry which is preliminary data.</text>
</comment>
<dbReference type="EMBL" id="JAQIIO010000006">
    <property type="protein sequence ID" value="MDA5094796.1"/>
    <property type="molecule type" value="Genomic_DNA"/>
</dbReference>
<dbReference type="PANTHER" id="PTHR32024">
    <property type="entry name" value="TRK SYSTEM POTASSIUM UPTAKE PROTEIN TRKG-RELATED"/>
    <property type="match status" value="1"/>
</dbReference>
<keyword evidence="6 9" id="KW-1133">Transmembrane helix</keyword>
<keyword evidence="7" id="KW-0406">Ion transport</keyword>